<dbReference type="AlphaFoldDB" id="A0A8X6IQJ2"/>
<proteinExistence type="predicted"/>
<dbReference type="PROSITE" id="PS50878">
    <property type="entry name" value="RT_POL"/>
    <property type="match status" value="1"/>
</dbReference>
<dbReference type="Pfam" id="PF17919">
    <property type="entry name" value="RT_RNaseH_2"/>
    <property type="match status" value="1"/>
</dbReference>
<dbReference type="InterPro" id="IPR041577">
    <property type="entry name" value="RT_RNaseH_2"/>
</dbReference>
<dbReference type="Proteomes" id="UP000887116">
    <property type="component" value="Unassembled WGS sequence"/>
</dbReference>
<dbReference type="CDD" id="cd01647">
    <property type="entry name" value="RT_LTR"/>
    <property type="match status" value="1"/>
</dbReference>
<dbReference type="FunFam" id="3.30.70.270:FF:000020">
    <property type="entry name" value="Transposon Tf2-6 polyprotein-like Protein"/>
    <property type="match status" value="1"/>
</dbReference>
<accession>A0A8X6IQJ2</accession>
<dbReference type="EC" id="2.7.7.49" evidence="1"/>
<comment type="caution">
    <text evidence="3">The sequence shown here is derived from an EMBL/GenBank/DDBJ whole genome shotgun (WGS) entry which is preliminary data.</text>
</comment>
<evidence type="ECO:0000259" key="2">
    <source>
        <dbReference type="PROSITE" id="PS50878"/>
    </source>
</evidence>
<evidence type="ECO:0000313" key="3">
    <source>
        <dbReference type="EMBL" id="GFR09210.1"/>
    </source>
</evidence>
<dbReference type="Gene3D" id="3.30.70.270">
    <property type="match status" value="2"/>
</dbReference>
<dbReference type="GO" id="GO:0003964">
    <property type="term" value="F:RNA-directed DNA polymerase activity"/>
    <property type="evidence" value="ECO:0007669"/>
    <property type="project" value="UniProtKB-EC"/>
</dbReference>
<gene>
    <name evidence="3" type="primary">pol</name>
    <name evidence="3" type="ORF">TNCT_128181</name>
</gene>
<evidence type="ECO:0000313" key="4">
    <source>
        <dbReference type="Proteomes" id="UP000887116"/>
    </source>
</evidence>
<dbReference type="SUPFAM" id="SSF56672">
    <property type="entry name" value="DNA/RNA polymerases"/>
    <property type="match status" value="1"/>
</dbReference>
<keyword evidence="4" id="KW-1185">Reference proteome</keyword>
<evidence type="ECO:0000256" key="1">
    <source>
        <dbReference type="ARBA" id="ARBA00012493"/>
    </source>
</evidence>
<sequence length="180" mass="20569">METVLGGLSYEACLVYLDDIIIVGRSFEEHFNNIRRVLQKLKEANLKLSPSKCHLFRREVTYLGHIISAEGVRTDPDKISAVKNWKSPTVVHQLRSFLGLCTYYRKFVKDFSTIARPLHKLTEAKQKFIWTNECNNAFNKLKDDLTSAPILAYPETGKRFILDTDASCESIGAVLSQENR</sequence>
<organism evidence="3 4">
    <name type="scientific">Trichonephila clavata</name>
    <name type="common">Joro spider</name>
    <name type="synonym">Nephila clavata</name>
    <dbReference type="NCBI Taxonomy" id="2740835"/>
    <lineage>
        <taxon>Eukaryota</taxon>
        <taxon>Metazoa</taxon>
        <taxon>Ecdysozoa</taxon>
        <taxon>Arthropoda</taxon>
        <taxon>Chelicerata</taxon>
        <taxon>Arachnida</taxon>
        <taxon>Araneae</taxon>
        <taxon>Araneomorphae</taxon>
        <taxon>Entelegynae</taxon>
        <taxon>Araneoidea</taxon>
        <taxon>Nephilidae</taxon>
        <taxon>Trichonephila</taxon>
    </lineage>
</organism>
<dbReference type="EMBL" id="BMAO01006507">
    <property type="protein sequence ID" value="GFR09210.1"/>
    <property type="molecule type" value="Genomic_DNA"/>
</dbReference>
<feature type="domain" description="Reverse transcriptase" evidence="2">
    <location>
        <begin position="1"/>
        <end position="67"/>
    </location>
</feature>
<dbReference type="PANTHER" id="PTHR33064:SF37">
    <property type="entry name" value="RIBONUCLEASE H"/>
    <property type="match status" value="1"/>
</dbReference>
<dbReference type="Pfam" id="PF00078">
    <property type="entry name" value="RVT_1"/>
    <property type="match status" value="1"/>
</dbReference>
<dbReference type="FunFam" id="3.30.70.270:FF:000003">
    <property type="entry name" value="Transposon Ty3-G Gag-Pol polyprotein"/>
    <property type="match status" value="1"/>
</dbReference>
<dbReference type="InterPro" id="IPR043502">
    <property type="entry name" value="DNA/RNA_pol_sf"/>
</dbReference>
<reference evidence="3" key="1">
    <citation type="submission" date="2020-07" db="EMBL/GenBank/DDBJ databases">
        <title>Multicomponent nature underlies the extraordinary mechanical properties of spider dragline silk.</title>
        <authorList>
            <person name="Kono N."/>
            <person name="Nakamura H."/>
            <person name="Mori M."/>
            <person name="Yoshida Y."/>
            <person name="Ohtoshi R."/>
            <person name="Malay A.D."/>
            <person name="Moran D.A.P."/>
            <person name="Tomita M."/>
            <person name="Numata K."/>
            <person name="Arakawa K."/>
        </authorList>
    </citation>
    <scope>NUCLEOTIDE SEQUENCE</scope>
</reference>
<dbReference type="InterPro" id="IPR043128">
    <property type="entry name" value="Rev_trsase/Diguanyl_cyclase"/>
</dbReference>
<name>A0A8X6IQJ2_TRICU</name>
<dbReference type="InterPro" id="IPR051320">
    <property type="entry name" value="Viral_Replic_Matur_Polypro"/>
</dbReference>
<dbReference type="PANTHER" id="PTHR33064">
    <property type="entry name" value="POL PROTEIN"/>
    <property type="match status" value="1"/>
</dbReference>
<dbReference type="InterPro" id="IPR000477">
    <property type="entry name" value="RT_dom"/>
</dbReference>
<protein>
    <recommendedName>
        <fullName evidence="1">RNA-directed DNA polymerase</fullName>
        <ecNumber evidence="1">2.7.7.49</ecNumber>
    </recommendedName>
</protein>